<keyword evidence="3" id="KW-1185">Reference proteome</keyword>
<dbReference type="Pfam" id="PF00583">
    <property type="entry name" value="Acetyltransf_1"/>
    <property type="match status" value="1"/>
</dbReference>
<dbReference type="InterPro" id="IPR016181">
    <property type="entry name" value="Acyl_CoA_acyltransferase"/>
</dbReference>
<evidence type="ECO:0000313" key="2">
    <source>
        <dbReference type="EMBL" id="KPL88953.1"/>
    </source>
</evidence>
<proteinExistence type="predicted"/>
<feature type="domain" description="N-acetyltransferase" evidence="1">
    <location>
        <begin position="109"/>
        <end position="264"/>
    </location>
</feature>
<name>A0A0P6YXV9_9CHLR</name>
<dbReference type="RefSeq" id="WP_054534272.1">
    <property type="nucleotide sequence ID" value="NZ_LGKP01000015.1"/>
</dbReference>
<dbReference type="GO" id="GO:0016747">
    <property type="term" value="F:acyltransferase activity, transferring groups other than amino-acyl groups"/>
    <property type="evidence" value="ECO:0007669"/>
    <property type="project" value="InterPro"/>
</dbReference>
<dbReference type="PROSITE" id="PS51186">
    <property type="entry name" value="GNAT"/>
    <property type="match status" value="1"/>
</dbReference>
<dbReference type="STRING" id="70996.SE18_09855"/>
<reference evidence="2 3" key="1">
    <citation type="submission" date="2015-07" db="EMBL/GenBank/DDBJ databases">
        <title>Whole genome sequence of Herpetosiphon geysericola DSM 7119.</title>
        <authorList>
            <person name="Hemp J."/>
            <person name="Ward L.M."/>
            <person name="Pace L.A."/>
            <person name="Fischer W.W."/>
        </authorList>
    </citation>
    <scope>NUCLEOTIDE SEQUENCE [LARGE SCALE GENOMIC DNA]</scope>
    <source>
        <strain evidence="2 3">DSM 7119</strain>
    </source>
</reference>
<protein>
    <recommendedName>
        <fullName evidence="1">N-acetyltransferase domain-containing protein</fullName>
    </recommendedName>
</protein>
<dbReference type="Proteomes" id="UP000050277">
    <property type="component" value="Unassembled WGS sequence"/>
</dbReference>
<organism evidence="2 3">
    <name type="scientific">Herpetosiphon geysericola</name>
    <dbReference type="NCBI Taxonomy" id="70996"/>
    <lineage>
        <taxon>Bacteria</taxon>
        <taxon>Bacillati</taxon>
        <taxon>Chloroflexota</taxon>
        <taxon>Chloroflexia</taxon>
        <taxon>Herpetosiphonales</taxon>
        <taxon>Herpetosiphonaceae</taxon>
        <taxon>Herpetosiphon</taxon>
    </lineage>
</organism>
<evidence type="ECO:0000313" key="3">
    <source>
        <dbReference type="Proteomes" id="UP000050277"/>
    </source>
</evidence>
<dbReference type="InterPro" id="IPR000182">
    <property type="entry name" value="GNAT_dom"/>
</dbReference>
<comment type="caution">
    <text evidence="2">The sequence shown here is derived from an EMBL/GenBank/DDBJ whole genome shotgun (WGS) entry which is preliminary data.</text>
</comment>
<dbReference type="EMBL" id="LGKP01000015">
    <property type="protein sequence ID" value="KPL88953.1"/>
    <property type="molecule type" value="Genomic_DNA"/>
</dbReference>
<dbReference type="SUPFAM" id="SSF55729">
    <property type="entry name" value="Acyl-CoA N-acyltransferases (Nat)"/>
    <property type="match status" value="1"/>
</dbReference>
<gene>
    <name evidence="2" type="ORF">SE18_09855</name>
</gene>
<dbReference type="AlphaFoldDB" id="A0A0P6YXV9"/>
<dbReference type="CDD" id="cd04301">
    <property type="entry name" value="NAT_SF"/>
    <property type="match status" value="1"/>
</dbReference>
<evidence type="ECO:0000259" key="1">
    <source>
        <dbReference type="PROSITE" id="PS51186"/>
    </source>
</evidence>
<sequence length="264" mass="28645">MLIDRQLAARLEAADAHNLRHYTTAVGQIVPASNATTALIGDATACYTGPDLPINRAVGAGSQQQWDAALFGELAAFYHQRQLPVSLELTPFCDPSLPALLALGNYRIIRWWSVLAFDMLRYTPFSSSSVQSRIIAAEQRQCWVEAITERGQSSPMGITMANAAAARSDSQLFGAWLDAELIGCGALSINSEVATLFSTFVSPTWRRRGAQTSLIAARLAYAKAQGCRWATVLTISGSDSQRIVTRAGFELAYNKVTLEEQRGA</sequence>
<dbReference type="Gene3D" id="3.40.630.30">
    <property type="match status" value="1"/>
</dbReference>
<dbReference type="OrthoDB" id="2350893at2"/>
<accession>A0A0P6YXV9</accession>